<dbReference type="RefSeq" id="WP_203241900.1">
    <property type="nucleotide sequence ID" value="NZ_JAFBRH010000001.1"/>
</dbReference>
<evidence type="ECO:0000256" key="2">
    <source>
        <dbReference type="SAM" id="SignalP"/>
    </source>
</evidence>
<proteinExistence type="predicted"/>
<dbReference type="Proteomes" id="UP000732193">
    <property type="component" value="Unassembled WGS sequence"/>
</dbReference>
<dbReference type="EMBL" id="JAFBRM010000001">
    <property type="protein sequence ID" value="MBM1712585.1"/>
    <property type="molecule type" value="Genomic_DNA"/>
</dbReference>
<name>A0AAE2VVQ1_9RHOB</name>
<evidence type="ECO:0000313" key="4">
    <source>
        <dbReference type="Proteomes" id="UP000732193"/>
    </source>
</evidence>
<dbReference type="AlphaFoldDB" id="A0AAE2VVQ1"/>
<keyword evidence="2" id="KW-0732">Signal</keyword>
<reference evidence="3 4" key="1">
    <citation type="submission" date="2021-01" db="EMBL/GenBank/DDBJ databases">
        <title>Diatom-associated Roseobacters Show Island Model of Population Structure.</title>
        <authorList>
            <person name="Qu L."/>
            <person name="Feng X."/>
            <person name="Chen Y."/>
            <person name="Li L."/>
            <person name="Wang X."/>
            <person name="Hu Z."/>
            <person name="Wang H."/>
            <person name="Luo H."/>
        </authorList>
    </citation>
    <scope>NUCLEOTIDE SEQUENCE [LARGE SCALE GENOMIC DNA]</scope>
    <source>
        <strain evidence="3 4">TR60-84</strain>
    </source>
</reference>
<protein>
    <recommendedName>
        <fullName evidence="5">Energy transducer TonB</fullName>
    </recommendedName>
</protein>
<feature type="chain" id="PRO_5042184411" description="Energy transducer TonB" evidence="2">
    <location>
        <begin position="24"/>
        <end position="180"/>
    </location>
</feature>
<evidence type="ECO:0000256" key="1">
    <source>
        <dbReference type="SAM" id="MobiDB-lite"/>
    </source>
</evidence>
<feature type="signal peptide" evidence="2">
    <location>
        <begin position="1"/>
        <end position="23"/>
    </location>
</feature>
<sequence length="180" mass="19802">MYLFPRTVSIGLISLLCTLPFSAAAIGPEDVIDSDPVEQPEVPEPPEPPAPEPPTPEPPTPEPPEEEFEDSDKTFQGEDKDPGDRNKTPERTTKTKVPVMIPPTTTNTYPVPSKKNYCPAGLQPVTISGEISCGSPNRAVTYQQMLKHPQKKRVVKPRRVIRRRSAVPTCYPGTKGCSDR</sequence>
<organism evidence="3 4">
    <name type="scientific">Sulfitobacter geojensis</name>
    <dbReference type="NCBI Taxonomy" id="1342299"/>
    <lineage>
        <taxon>Bacteria</taxon>
        <taxon>Pseudomonadati</taxon>
        <taxon>Pseudomonadota</taxon>
        <taxon>Alphaproteobacteria</taxon>
        <taxon>Rhodobacterales</taxon>
        <taxon>Roseobacteraceae</taxon>
        <taxon>Sulfitobacter</taxon>
    </lineage>
</organism>
<accession>A0AAE2VVQ1</accession>
<evidence type="ECO:0008006" key="5">
    <source>
        <dbReference type="Google" id="ProtNLM"/>
    </source>
</evidence>
<comment type="caution">
    <text evidence="3">The sequence shown here is derived from an EMBL/GenBank/DDBJ whole genome shotgun (WGS) entry which is preliminary data.</text>
</comment>
<keyword evidence="4" id="KW-1185">Reference proteome</keyword>
<feature type="compositionally biased region" description="Pro residues" evidence="1">
    <location>
        <begin position="42"/>
        <end position="62"/>
    </location>
</feature>
<feature type="region of interest" description="Disordered" evidence="1">
    <location>
        <begin position="30"/>
        <end position="109"/>
    </location>
</feature>
<gene>
    <name evidence="3" type="ORF">JQV55_03315</name>
</gene>
<feature type="compositionally biased region" description="Basic and acidic residues" evidence="1">
    <location>
        <begin position="71"/>
        <end position="93"/>
    </location>
</feature>
<evidence type="ECO:0000313" key="3">
    <source>
        <dbReference type="EMBL" id="MBM1712585.1"/>
    </source>
</evidence>